<keyword evidence="4 7" id="KW-0418">Kinase</keyword>
<evidence type="ECO:0000256" key="5">
    <source>
        <dbReference type="ARBA" id="ARBA00022840"/>
    </source>
</evidence>
<evidence type="ECO:0000313" key="8">
    <source>
        <dbReference type="Proteomes" id="UP000198565"/>
    </source>
</evidence>
<evidence type="ECO:0000256" key="1">
    <source>
        <dbReference type="ARBA" id="ARBA00010688"/>
    </source>
</evidence>
<dbReference type="Pfam" id="PF00294">
    <property type="entry name" value="PfkB"/>
    <property type="match status" value="1"/>
</dbReference>
<keyword evidence="2" id="KW-0808">Transferase</keyword>
<keyword evidence="3" id="KW-0547">Nucleotide-binding</keyword>
<feature type="domain" description="Carbohydrate kinase PfkB" evidence="6">
    <location>
        <begin position="2"/>
        <end position="299"/>
    </location>
</feature>
<dbReference type="PANTHER" id="PTHR43085">
    <property type="entry name" value="HEXOKINASE FAMILY MEMBER"/>
    <property type="match status" value="1"/>
</dbReference>
<evidence type="ECO:0000256" key="4">
    <source>
        <dbReference type="ARBA" id="ARBA00022777"/>
    </source>
</evidence>
<dbReference type="InterPro" id="IPR011611">
    <property type="entry name" value="PfkB_dom"/>
</dbReference>
<dbReference type="GO" id="GO:0005524">
    <property type="term" value="F:ATP binding"/>
    <property type="evidence" value="ECO:0007669"/>
    <property type="project" value="UniProtKB-KW"/>
</dbReference>
<dbReference type="CDD" id="cd01166">
    <property type="entry name" value="KdgK"/>
    <property type="match status" value="1"/>
</dbReference>
<gene>
    <name evidence="7" type="ORF">SAMN04487943_109173</name>
</gene>
<protein>
    <submittedName>
        <fullName evidence="7">2-dehydro-3-deoxygluconokinase</fullName>
    </submittedName>
</protein>
<dbReference type="AlphaFoldDB" id="A0A1I4NV61"/>
<evidence type="ECO:0000259" key="6">
    <source>
        <dbReference type="Pfam" id="PF00294"/>
    </source>
</evidence>
<name>A0A1I4NV61_9BACI</name>
<dbReference type="EMBL" id="FOTR01000009">
    <property type="protein sequence ID" value="SFM19434.1"/>
    <property type="molecule type" value="Genomic_DNA"/>
</dbReference>
<dbReference type="SUPFAM" id="SSF53613">
    <property type="entry name" value="Ribokinase-like"/>
    <property type="match status" value="1"/>
</dbReference>
<dbReference type="InterPro" id="IPR002173">
    <property type="entry name" value="Carboh/pur_kinase_PfkB_CS"/>
</dbReference>
<keyword evidence="5" id="KW-0067">ATP-binding</keyword>
<evidence type="ECO:0000313" key="7">
    <source>
        <dbReference type="EMBL" id="SFM19434.1"/>
    </source>
</evidence>
<proteinExistence type="inferred from homology"/>
<dbReference type="Gene3D" id="3.40.1190.20">
    <property type="match status" value="1"/>
</dbReference>
<dbReference type="PROSITE" id="PS00584">
    <property type="entry name" value="PFKB_KINASES_2"/>
    <property type="match status" value="1"/>
</dbReference>
<keyword evidence="8" id="KW-1185">Reference proteome</keyword>
<dbReference type="PANTHER" id="PTHR43085:SF1">
    <property type="entry name" value="PSEUDOURIDINE KINASE-RELATED"/>
    <property type="match status" value="1"/>
</dbReference>
<accession>A0A1I4NV61</accession>
<dbReference type="STRING" id="334253.SAMN04487943_109173"/>
<dbReference type="InterPro" id="IPR050306">
    <property type="entry name" value="PfkB_Carbo_kinase"/>
</dbReference>
<dbReference type="GO" id="GO:0016301">
    <property type="term" value="F:kinase activity"/>
    <property type="evidence" value="ECO:0007669"/>
    <property type="project" value="UniProtKB-KW"/>
</dbReference>
<comment type="similarity">
    <text evidence="1">Belongs to the carbohydrate kinase PfkB family.</text>
</comment>
<dbReference type="RefSeq" id="WP_091484696.1">
    <property type="nucleotide sequence ID" value="NZ_FOTR01000009.1"/>
</dbReference>
<dbReference type="Proteomes" id="UP000198565">
    <property type="component" value="Unassembled WGS sequence"/>
</dbReference>
<sequence>MDVVTIGETMALLTPETTGKMRYASHFSRKFAGAETNVAIGVTRLGFQAGWISRVGEDELGKAMSSFVRGEGVDTSQVKTDSQAQTGLYFKELRREQDVRVYYYRAGSAASKLGPEDMEEDYIASAKYLHITGITPALSETCYQAVRQAIEYAKKHKVTIIFDPNIREKLWESKEKAKQVLLEIAAEADIVLPGVSEAKYLFGEHDLERYASLFIENGAEVVILKEGSKGASYFTKEEHGFVPSYQIDRVVDPIGAGDGFAAGVISGLLENLSLEKTIARANAIGAMVTMVNGDVEGLPEMEEMERFVQDTKEDVSR</sequence>
<dbReference type="OrthoDB" id="9813569at2"/>
<evidence type="ECO:0000256" key="2">
    <source>
        <dbReference type="ARBA" id="ARBA00022679"/>
    </source>
</evidence>
<dbReference type="InterPro" id="IPR029056">
    <property type="entry name" value="Ribokinase-like"/>
</dbReference>
<evidence type="ECO:0000256" key="3">
    <source>
        <dbReference type="ARBA" id="ARBA00022741"/>
    </source>
</evidence>
<organism evidence="7 8">
    <name type="scientific">Gracilibacillus orientalis</name>
    <dbReference type="NCBI Taxonomy" id="334253"/>
    <lineage>
        <taxon>Bacteria</taxon>
        <taxon>Bacillati</taxon>
        <taxon>Bacillota</taxon>
        <taxon>Bacilli</taxon>
        <taxon>Bacillales</taxon>
        <taxon>Bacillaceae</taxon>
        <taxon>Gracilibacillus</taxon>
    </lineage>
</organism>
<reference evidence="8" key="1">
    <citation type="submission" date="2016-10" db="EMBL/GenBank/DDBJ databases">
        <authorList>
            <person name="Varghese N."/>
            <person name="Submissions S."/>
        </authorList>
    </citation>
    <scope>NUCLEOTIDE SEQUENCE [LARGE SCALE GENOMIC DNA]</scope>
    <source>
        <strain evidence="8">CGMCC 1.4250</strain>
    </source>
</reference>